<organism evidence="1 2">
    <name type="scientific">Gordonibacter pamelaeae 7-10-1-b</name>
    <dbReference type="NCBI Taxonomy" id="657308"/>
    <lineage>
        <taxon>Bacteria</taxon>
        <taxon>Bacillati</taxon>
        <taxon>Actinomycetota</taxon>
        <taxon>Coriobacteriia</taxon>
        <taxon>Eggerthellales</taxon>
        <taxon>Eggerthellaceae</taxon>
        <taxon>Gordonibacter</taxon>
    </lineage>
</organism>
<proteinExistence type="predicted"/>
<keyword evidence="2" id="KW-1185">Reference proteome</keyword>
<dbReference type="HOGENOM" id="CLU_3373992_0_0_11"/>
<reference evidence="1 2" key="1">
    <citation type="submission" date="2010-03" db="EMBL/GenBank/DDBJ databases">
        <title>The genome sequence of Gordonibacter pamelaeae 7-10-1-bT.</title>
        <authorList>
            <consortium name="metaHIT consortium -- http://www.metahit.eu/"/>
            <person name="Pajon A."/>
            <person name="Turner K."/>
            <person name="Parkhill J."/>
            <person name="Timmis K."/>
            <person name="Oxley A."/>
            <person name="Wurdemann D."/>
        </authorList>
    </citation>
    <scope>NUCLEOTIDE SEQUENCE [LARGE SCALE GENOMIC DNA]</scope>
    <source>
        <strain evidence="2">7-10-1-b</strain>
    </source>
</reference>
<name>D6E9X3_9ACTN</name>
<reference evidence="1 2" key="2">
    <citation type="submission" date="2010-03" db="EMBL/GenBank/DDBJ databases">
        <authorList>
            <person name="Pajon A."/>
        </authorList>
    </citation>
    <scope>NUCLEOTIDE SEQUENCE [LARGE SCALE GENOMIC DNA]</scope>
    <source>
        <strain evidence="2">7-10-1-b</strain>
    </source>
</reference>
<dbReference type="KEGG" id="gpa:GPA_22730"/>
<dbReference type="AlphaFoldDB" id="D6E9X3"/>
<evidence type="ECO:0000313" key="2">
    <source>
        <dbReference type="Proteomes" id="UP000008805"/>
    </source>
</evidence>
<protein>
    <submittedName>
        <fullName evidence="1">Uncharacterized protein</fullName>
    </submittedName>
</protein>
<gene>
    <name evidence="1" type="ORF">GPA_22730</name>
</gene>
<accession>D6E9X3</accession>
<dbReference type="EMBL" id="FP929047">
    <property type="protein sequence ID" value="CBL04520.1"/>
    <property type="molecule type" value="Genomic_DNA"/>
</dbReference>
<evidence type="ECO:0000313" key="1">
    <source>
        <dbReference type="EMBL" id="CBL04520.1"/>
    </source>
</evidence>
<sequence length="34" mass="3960">MDVKDIRGCVKLVWDSERLDEDVEPTAEPEPDWS</sequence>
<dbReference type="Proteomes" id="UP000008805">
    <property type="component" value="Chromosome"/>
</dbReference>